<name>A0ABT3TFC9_9GAMM</name>
<proteinExistence type="predicted"/>
<reference evidence="2" key="1">
    <citation type="submission" date="2019-02" db="EMBL/GenBank/DDBJ databases">
        <authorList>
            <person name="Li S.-H."/>
        </authorList>
    </citation>
    <scope>NUCLEOTIDE SEQUENCE</scope>
    <source>
        <strain evidence="2">IMCC14734</strain>
    </source>
</reference>
<sequence length="240" mass="26236">MTIQTRLVEYQHNDTVLEGWLAWDDSNTGARPGVLVAHAFRGRERFECERAEDLARLGYVGFALDLYGKGVSAADNDAAFALMAQFTDDRPMLQERLNTAIAALQSQAEVDDSQLAAIGYCFGGMCVLDMVRTGAPVAGVASFHGALAAPGNTVGNRLSARVLVEHGWDDPMVPPEQVLAFTEEMKVGQADWQLHAHGNTVHSFTNPQANDADFGTVYNESANRRSWQSLQNFLNELFAT</sequence>
<dbReference type="Proteomes" id="UP001143362">
    <property type="component" value="Unassembled WGS sequence"/>
</dbReference>
<dbReference type="InterPro" id="IPR029058">
    <property type="entry name" value="AB_hydrolase_fold"/>
</dbReference>
<feature type="domain" description="Dienelactone hydrolase" evidence="1">
    <location>
        <begin position="27"/>
        <end position="236"/>
    </location>
</feature>
<comment type="caution">
    <text evidence="2">The sequence shown here is derived from an EMBL/GenBank/DDBJ whole genome shotgun (WGS) entry which is preliminary data.</text>
</comment>
<dbReference type="InterPro" id="IPR050261">
    <property type="entry name" value="FrsA_esterase"/>
</dbReference>
<accession>A0ABT3TFC9</accession>
<dbReference type="InterPro" id="IPR002925">
    <property type="entry name" value="Dienelactn_hydro"/>
</dbReference>
<evidence type="ECO:0000259" key="1">
    <source>
        <dbReference type="Pfam" id="PF01738"/>
    </source>
</evidence>
<evidence type="ECO:0000313" key="3">
    <source>
        <dbReference type="Proteomes" id="UP001143362"/>
    </source>
</evidence>
<dbReference type="PANTHER" id="PTHR22946">
    <property type="entry name" value="DIENELACTONE HYDROLASE DOMAIN-CONTAINING PROTEIN-RELATED"/>
    <property type="match status" value="1"/>
</dbReference>
<organism evidence="2 3">
    <name type="scientific">Candidatus Litorirhabdus singularis</name>
    <dbReference type="NCBI Taxonomy" id="2518993"/>
    <lineage>
        <taxon>Bacteria</taxon>
        <taxon>Pseudomonadati</taxon>
        <taxon>Pseudomonadota</taxon>
        <taxon>Gammaproteobacteria</taxon>
        <taxon>Cellvibrionales</taxon>
        <taxon>Halieaceae</taxon>
        <taxon>Candidatus Litorirhabdus</taxon>
    </lineage>
</organism>
<dbReference type="SUPFAM" id="SSF53474">
    <property type="entry name" value="alpha/beta-Hydrolases"/>
    <property type="match status" value="1"/>
</dbReference>
<gene>
    <name evidence="2" type="ORF">EYC98_09130</name>
</gene>
<dbReference type="EMBL" id="SHNN01000002">
    <property type="protein sequence ID" value="MCX2981025.1"/>
    <property type="molecule type" value="Genomic_DNA"/>
</dbReference>
<dbReference type="PANTHER" id="PTHR22946:SF0">
    <property type="entry name" value="DIENELACTONE HYDROLASE DOMAIN-CONTAINING PROTEIN"/>
    <property type="match status" value="1"/>
</dbReference>
<dbReference type="Gene3D" id="3.40.50.1820">
    <property type="entry name" value="alpha/beta hydrolase"/>
    <property type="match status" value="1"/>
</dbReference>
<dbReference type="Pfam" id="PF01738">
    <property type="entry name" value="DLH"/>
    <property type="match status" value="1"/>
</dbReference>
<protein>
    <submittedName>
        <fullName evidence="2">Carboxymethylenebutenolidase</fullName>
    </submittedName>
</protein>
<dbReference type="RefSeq" id="WP_279245039.1">
    <property type="nucleotide sequence ID" value="NZ_SHNN01000002.1"/>
</dbReference>
<keyword evidence="3" id="KW-1185">Reference proteome</keyword>
<evidence type="ECO:0000313" key="2">
    <source>
        <dbReference type="EMBL" id="MCX2981025.1"/>
    </source>
</evidence>